<dbReference type="EMBL" id="JARYMX010000002">
    <property type="protein sequence ID" value="KAJ9563271.1"/>
    <property type="molecule type" value="Genomic_DNA"/>
</dbReference>
<dbReference type="Proteomes" id="UP001172457">
    <property type="component" value="Chromosome 2"/>
</dbReference>
<dbReference type="Pfam" id="PF03478">
    <property type="entry name" value="Beta-prop_KIB1-4"/>
    <property type="match status" value="2"/>
</dbReference>
<evidence type="ECO:0000259" key="8">
    <source>
        <dbReference type="Pfam" id="PF03478"/>
    </source>
</evidence>
<evidence type="ECO:0000256" key="4">
    <source>
        <dbReference type="ARBA" id="ARBA00022989"/>
    </source>
</evidence>
<keyword evidence="6" id="KW-0472">Membrane</keyword>
<evidence type="ECO:0000313" key="9">
    <source>
        <dbReference type="EMBL" id="KAJ9563271.1"/>
    </source>
</evidence>
<dbReference type="InterPro" id="IPR044669">
    <property type="entry name" value="YneE/VCCN1/2-like"/>
</dbReference>
<feature type="domain" description="KIB1-4 beta-propeller" evidence="8">
    <location>
        <begin position="471"/>
        <end position="702"/>
    </location>
</feature>
<dbReference type="GO" id="GO:0016020">
    <property type="term" value="C:membrane"/>
    <property type="evidence" value="ECO:0007669"/>
    <property type="project" value="UniProtKB-SubCell"/>
</dbReference>
<feature type="region of interest" description="Disordered" evidence="7">
    <location>
        <begin position="1057"/>
        <end position="1080"/>
    </location>
</feature>
<dbReference type="InterPro" id="IPR005174">
    <property type="entry name" value="KIB1-4_b-propeller"/>
</dbReference>
<dbReference type="AlphaFoldDB" id="A0AA38WTV7"/>
<evidence type="ECO:0000256" key="7">
    <source>
        <dbReference type="SAM" id="MobiDB-lite"/>
    </source>
</evidence>
<accession>A0AA38WTV7</accession>
<evidence type="ECO:0000256" key="2">
    <source>
        <dbReference type="ARBA" id="ARBA00022448"/>
    </source>
</evidence>
<keyword evidence="2" id="KW-0813">Transport</keyword>
<sequence length="1080" mass="122975">MEQICASDELATLSPEYPWLVAHDLDPEEDDTGDQIFYTLHDPMSHYRCQIPELVGRRIRGCFHGWMILSKRNPQDIEWCLWNPLVSKLIWLPRMILKDEDDVDDFHYCCLSSSPDDPGSVLLLIRISFIKLQRLVFIFCNRKRRKRLRRWTEMSYSQQMKNVGEFPFEDAPLLHPTCCNGNIYALCNARRPPLLIQVEITVVKEKQAVINLVPLVNLPWPHWPQIVEDYLFLKGSCTRLLCVRACLDTMDRKPCNVYLYELDTGSMVWTEIKEDLKDTVFFVSLARNYINDDLVSRSPPIVSELGGGYIHILEENGDKIFSYNIKDKTISMSSTRCLGLPIRKSISIWTIPGFRLPVKAKCKLQGDRDQTVQLVRSATPTTKTDDDDVVEQMNEASLLTVQFDVLENIMKFCVGIEYLNFRATCKLCRLAAPVHKYSLTSPWLTVLDKDRGIITFKHPTFGDNNCIKAPPELFYHHKILYSRHGWLLLYVADRRIAFFNPFTTDIRKLPVLPKRLSSAHISFSFSAPPTSPNCKVVAFSIDLPVGFNVTFHHVGGKPSWYTIPLHYRARHNNFYFPICWGNDVYTLFMGGGLQVFKEIQARGNFSRKTVVDRGPRRSRFAMYYQVKCDQHHLLVIVEEYGESVEVFKLNDCTRKWEEIDGLGRHMIYVCDTSCVCMDAKIPEMENKIYFPRLHSENGKIVFYSLETSRIAVYQGFPPISENFEQSIWLSLKIIMNPKTDKLVRRTTMVATVTAAYFLLTADYGPAPNVLDPIKNAIQSAEQRLGRAPELVEARPASALEPKLPGDSVVGAASCCLHDGGRGDSELQHGGVLGFVARVFPNFEGVVFAVPADGTRVGAFVGFRTELRIRGLRKGGRLGPSCCFIYETCHLIHGSEIGRDLKNLLEDDDLSVVLGANHRPRCIIQFISQSLQLLNLESSTRTTLESKVTCFHEGIGVCEQITSIPIPLSYTRLTSRFLVLWHLTLPIILWDDCHWIVVPATFISAASLFCIEEVGVLIEEPFPMLALDELCKLVYDNVQEALMSEKKIRDLLDTKMEDRKKSSNPNGYPTSGGAQCTWPNN</sequence>
<feature type="compositionally biased region" description="Polar residues" evidence="7">
    <location>
        <begin position="1062"/>
        <end position="1080"/>
    </location>
</feature>
<reference evidence="9" key="1">
    <citation type="submission" date="2023-03" db="EMBL/GenBank/DDBJ databases">
        <title>Chromosome-scale reference genome and RAD-based genetic map of yellow starthistle (Centaurea solstitialis) reveal putative structural variation and QTLs associated with invader traits.</title>
        <authorList>
            <person name="Reatini B."/>
            <person name="Cang F.A."/>
            <person name="Jiang Q."/>
            <person name="Mckibben M.T.W."/>
            <person name="Barker M.S."/>
            <person name="Rieseberg L.H."/>
            <person name="Dlugosch K.M."/>
        </authorList>
    </citation>
    <scope>NUCLEOTIDE SEQUENCE</scope>
    <source>
        <strain evidence="9">CAN-66</strain>
        <tissue evidence="9">Leaf</tissue>
    </source>
</reference>
<evidence type="ECO:0000256" key="1">
    <source>
        <dbReference type="ARBA" id="ARBA00004141"/>
    </source>
</evidence>
<evidence type="ECO:0000256" key="3">
    <source>
        <dbReference type="ARBA" id="ARBA00022692"/>
    </source>
</evidence>
<proteinExistence type="predicted"/>
<gene>
    <name evidence="9" type="ORF">OSB04_008431</name>
</gene>
<protein>
    <recommendedName>
        <fullName evidence="8">KIB1-4 beta-propeller domain-containing protein</fullName>
    </recommendedName>
</protein>
<dbReference type="PANTHER" id="PTHR33127">
    <property type="entry name" value="TRANSMEMBRANE PROTEIN"/>
    <property type="match status" value="1"/>
</dbReference>
<feature type="domain" description="KIB1-4 beta-propeller" evidence="8">
    <location>
        <begin position="37"/>
        <end position="286"/>
    </location>
</feature>
<dbReference type="PANTHER" id="PTHR33127:SF5">
    <property type="entry name" value="TRANSMEMBRANE PROTEIN"/>
    <property type="match status" value="1"/>
</dbReference>
<keyword evidence="4" id="KW-1133">Transmembrane helix</keyword>
<organism evidence="9 10">
    <name type="scientific">Centaurea solstitialis</name>
    <name type="common">yellow star-thistle</name>
    <dbReference type="NCBI Taxonomy" id="347529"/>
    <lineage>
        <taxon>Eukaryota</taxon>
        <taxon>Viridiplantae</taxon>
        <taxon>Streptophyta</taxon>
        <taxon>Embryophyta</taxon>
        <taxon>Tracheophyta</taxon>
        <taxon>Spermatophyta</taxon>
        <taxon>Magnoliopsida</taxon>
        <taxon>eudicotyledons</taxon>
        <taxon>Gunneridae</taxon>
        <taxon>Pentapetalae</taxon>
        <taxon>asterids</taxon>
        <taxon>campanulids</taxon>
        <taxon>Asterales</taxon>
        <taxon>Asteraceae</taxon>
        <taxon>Carduoideae</taxon>
        <taxon>Cardueae</taxon>
        <taxon>Centaureinae</taxon>
        <taxon>Centaurea</taxon>
    </lineage>
</organism>
<comment type="caution">
    <text evidence="9">The sequence shown here is derived from an EMBL/GenBank/DDBJ whole genome shotgun (WGS) entry which is preliminary data.</text>
</comment>
<evidence type="ECO:0000256" key="6">
    <source>
        <dbReference type="ARBA" id="ARBA00023136"/>
    </source>
</evidence>
<dbReference type="GO" id="GO:0005254">
    <property type="term" value="F:chloride channel activity"/>
    <property type="evidence" value="ECO:0007669"/>
    <property type="project" value="InterPro"/>
</dbReference>
<keyword evidence="5" id="KW-0406">Ion transport</keyword>
<evidence type="ECO:0000313" key="10">
    <source>
        <dbReference type="Proteomes" id="UP001172457"/>
    </source>
</evidence>
<keyword evidence="3" id="KW-0812">Transmembrane</keyword>
<evidence type="ECO:0000256" key="5">
    <source>
        <dbReference type="ARBA" id="ARBA00023065"/>
    </source>
</evidence>
<comment type="subcellular location">
    <subcellularLocation>
        <location evidence="1">Membrane</location>
        <topology evidence="1">Multi-pass membrane protein</topology>
    </subcellularLocation>
</comment>
<name>A0AA38WTV7_9ASTR</name>
<keyword evidence="10" id="KW-1185">Reference proteome</keyword>
<dbReference type="Pfam" id="PF25539">
    <property type="entry name" value="Bestrophin_2"/>
    <property type="match status" value="1"/>
</dbReference>